<evidence type="ECO:0000313" key="8">
    <source>
        <dbReference type="EMBL" id="VEH15035.1"/>
    </source>
</evidence>
<dbReference type="GeneID" id="85011885"/>
<evidence type="ECO:0000256" key="1">
    <source>
        <dbReference type="ARBA" id="ARBA00004141"/>
    </source>
</evidence>
<feature type="domain" description="EamA" evidence="7">
    <location>
        <begin position="8"/>
        <end position="141"/>
    </location>
</feature>
<dbReference type="GO" id="GO:0016020">
    <property type="term" value="C:membrane"/>
    <property type="evidence" value="ECO:0007669"/>
    <property type="project" value="UniProtKB-SubCell"/>
</dbReference>
<evidence type="ECO:0000256" key="4">
    <source>
        <dbReference type="ARBA" id="ARBA00022989"/>
    </source>
</evidence>
<evidence type="ECO:0000256" key="5">
    <source>
        <dbReference type="ARBA" id="ARBA00023136"/>
    </source>
</evidence>
<dbReference type="InterPro" id="IPR050638">
    <property type="entry name" value="AA-Vitamin_Transporters"/>
</dbReference>
<keyword evidence="5 6" id="KW-0472">Membrane</keyword>
<feature type="transmembrane region" description="Helical" evidence="6">
    <location>
        <begin position="183"/>
        <end position="202"/>
    </location>
</feature>
<accession>A0A448L4W7</accession>
<evidence type="ECO:0000256" key="3">
    <source>
        <dbReference type="ARBA" id="ARBA00022692"/>
    </source>
</evidence>
<evidence type="ECO:0000256" key="6">
    <source>
        <dbReference type="SAM" id="Phobius"/>
    </source>
</evidence>
<feature type="transmembrane region" description="Helical" evidence="6">
    <location>
        <begin position="91"/>
        <end position="114"/>
    </location>
</feature>
<gene>
    <name evidence="8" type="primary">eamA</name>
    <name evidence="8" type="ORF">NCTC13071_01021</name>
</gene>
<proteinExistence type="inferred from homology"/>
<feature type="transmembrane region" description="Helical" evidence="6">
    <location>
        <begin position="40"/>
        <end position="56"/>
    </location>
</feature>
<evidence type="ECO:0000259" key="7">
    <source>
        <dbReference type="Pfam" id="PF00892"/>
    </source>
</evidence>
<feature type="transmembrane region" description="Helical" evidence="6">
    <location>
        <begin position="7"/>
        <end position="25"/>
    </location>
</feature>
<dbReference type="PANTHER" id="PTHR32322:SF2">
    <property type="entry name" value="EAMA DOMAIN-CONTAINING PROTEIN"/>
    <property type="match status" value="1"/>
</dbReference>
<dbReference type="AlphaFoldDB" id="A0A448L4W7"/>
<comment type="similarity">
    <text evidence="2">Belongs to the EamA transporter family.</text>
</comment>
<dbReference type="EMBL" id="LR134384">
    <property type="protein sequence ID" value="VEH15035.1"/>
    <property type="molecule type" value="Genomic_DNA"/>
</dbReference>
<dbReference type="Pfam" id="PF00892">
    <property type="entry name" value="EamA"/>
    <property type="match status" value="2"/>
</dbReference>
<keyword evidence="4 6" id="KW-1133">Transmembrane helix</keyword>
<dbReference type="InterPro" id="IPR037185">
    <property type="entry name" value="EmrE-like"/>
</dbReference>
<dbReference type="SUPFAM" id="SSF103481">
    <property type="entry name" value="Multidrug resistance efflux transporter EmrE"/>
    <property type="match status" value="2"/>
</dbReference>
<feature type="transmembrane region" description="Helical" evidence="6">
    <location>
        <begin position="273"/>
        <end position="290"/>
    </location>
</feature>
<evidence type="ECO:0000256" key="2">
    <source>
        <dbReference type="ARBA" id="ARBA00007362"/>
    </source>
</evidence>
<reference evidence="8 9" key="1">
    <citation type="submission" date="2018-12" db="EMBL/GenBank/DDBJ databases">
        <authorList>
            <consortium name="Pathogen Informatics"/>
        </authorList>
    </citation>
    <scope>NUCLEOTIDE SEQUENCE [LARGE SCALE GENOMIC DNA]</scope>
    <source>
        <strain evidence="8 9">NCTC13071</strain>
    </source>
</reference>
<feature type="domain" description="EamA" evidence="7">
    <location>
        <begin position="153"/>
        <end position="289"/>
    </location>
</feature>
<dbReference type="RefSeq" id="WP_018919822.1">
    <property type="nucleotide sequence ID" value="NZ_LR134384.1"/>
</dbReference>
<feature type="transmembrane region" description="Helical" evidence="6">
    <location>
        <begin position="251"/>
        <end position="267"/>
    </location>
</feature>
<dbReference type="Gene3D" id="1.10.3730.20">
    <property type="match status" value="1"/>
</dbReference>
<dbReference type="PANTHER" id="PTHR32322">
    <property type="entry name" value="INNER MEMBRANE TRANSPORTER"/>
    <property type="match status" value="1"/>
</dbReference>
<evidence type="ECO:0000313" key="9">
    <source>
        <dbReference type="Proteomes" id="UP000274578"/>
    </source>
</evidence>
<feature type="transmembrane region" description="Helical" evidence="6">
    <location>
        <begin position="126"/>
        <end position="147"/>
    </location>
</feature>
<dbReference type="Proteomes" id="UP000274578">
    <property type="component" value="Chromosome 1"/>
</dbReference>
<comment type="subcellular location">
    <subcellularLocation>
        <location evidence="1">Membrane</location>
        <topology evidence="1">Multi-pass membrane protein</topology>
    </subcellularLocation>
</comment>
<dbReference type="InterPro" id="IPR000620">
    <property type="entry name" value="EamA_dom"/>
</dbReference>
<name>A0A448L4W7_9BACT</name>
<dbReference type="KEGG" id="poc:NCTC13071_01021"/>
<feature type="transmembrane region" description="Helical" evidence="6">
    <location>
        <begin position="68"/>
        <end position="85"/>
    </location>
</feature>
<keyword evidence="3 6" id="KW-0812">Transmembrane</keyword>
<sequence length="295" mass="32841">MNDKKMIWGHIVGIITVLCWGGTFINTKYLIMGGLKPHEIFFLRFLIAYICIWFISPRRLFCNHWKDEALMVLIGITGGSLFFQAENMAVALSYTTNVSFIGCTAPLITTCMAIAMVKSVKADTRLVLGSLIALAGVGIVIFNGQFVLHLNPLGDLLALLSAIAWAVYSLLMKRASSRYGAVFITRKVFFYGLITILPMFAIEPWTFPFHDFLKPTIWLNLLFLGFVASFVCFALWSWVIRKIGAMKASNYIYLNPITTVIASAIFLDEPMTIMAYVGSALILVGVYVSNQAKGI</sequence>
<feature type="transmembrane region" description="Helical" evidence="6">
    <location>
        <begin position="217"/>
        <end position="239"/>
    </location>
</feature>
<feature type="transmembrane region" description="Helical" evidence="6">
    <location>
        <begin position="153"/>
        <end position="171"/>
    </location>
</feature>
<organism evidence="8 9">
    <name type="scientific">Segatella oris</name>
    <dbReference type="NCBI Taxonomy" id="28135"/>
    <lineage>
        <taxon>Bacteria</taxon>
        <taxon>Pseudomonadati</taxon>
        <taxon>Bacteroidota</taxon>
        <taxon>Bacteroidia</taxon>
        <taxon>Bacteroidales</taxon>
        <taxon>Prevotellaceae</taxon>
        <taxon>Segatella</taxon>
    </lineage>
</organism>
<protein>
    <submittedName>
        <fullName evidence="8">Probable amino-acid metabolite efflux pump</fullName>
    </submittedName>
</protein>